<accession>A0A3B0XTZ1</accession>
<feature type="non-terminal residue" evidence="2">
    <location>
        <position position="24"/>
    </location>
</feature>
<gene>
    <name evidence="2" type="ORF">MNBD_GAMMA10-2386</name>
</gene>
<reference evidence="2" key="1">
    <citation type="submission" date="2018-06" db="EMBL/GenBank/DDBJ databases">
        <authorList>
            <person name="Zhirakovskaya E."/>
        </authorList>
    </citation>
    <scope>NUCLEOTIDE SEQUENCE</scope>
</reference>
<dbReference type="EMBL" id="UOFJ01000619">
    <property type="protein sequence ID" value="VAW71728.1"/>
    <property type="molecule type" value="Genomic_DNA"/>
</dbReference>
<organism evidence="2">
    <name type="scientific">hydrothermal vent metagenome</name>
    <dbReference type="NCBI Taxonomy" id="652676"/>
    <lineage>
        <taxon>unclassified sequences</taxon>
        <taxon>metagenomes</taxon>
        <taxon>ecological metagenomes</taxon>
    </lineage>
</organism>
<protein>
    <submittedName>
        <fullName evidence="2">Uncharacterized protein</fullName>
    </submittedName>
</protein>
<proteinExistence type="predicted"/>
<feature type="region of interest" description="Disordered" evidence="1">
    <location>
        <begin position="1"/>
        <end position="24"/>
    </location>
</feature>
<evidence type="ECO:0000313" key="2">
    <source>
        <dbReference type="EMBL" id="VAW71728.1"/>
    </source>
</evidence>
<name>A0A3B0XTZ1_9ZZZZ</name>
<dbReference type="AlphaFoldDB" id="A0A3B0XTZ1"/>
<sequence length="24" mass="2820">MTQQQTNVESQHEMIKQGGQIEKF</sequence>
<evidence type="ECO:0000256" key="1">
    <source>
        <dbReference type="SAM" id="MobiDB-lite"/>
    </source>
</evidence>